<gene>
    <name evidence="2" type="ORF">Scep_003988</name>
</gene>
<keyword evidence="3" id="KW-1185">Reference proteome</keyword>
<dbReference type="Proteomes" id="UP001419268">
    <property type="component" value="Unassembled WGS sequence"/>
</dbReference>
<reference evidence="2 3" key="1">
    <citation type="submission" date="2024-01" db="EMBL/GenBank/DDBJ databases">
        <title>Genome assemblies of Stephania.</title>
        <authorList>
            <person name="Yang L."/>
        </authorList>
    </citation>
    <scope>NUCLEOTIDE SEQUENCE [LARGE SCALE GENOMIC DNA]</scope>
    <source>
        <strain evidence="2">JXDWG</strain>
        <tissue evidence="2">Leaf</tissue>
    </source>
</reference>
<evidence type="ECO:0000256" key="1">
    <source>
        <dbReference type="SAM" id="MobiDB-lite"/>
    </source>
</evidence>
<evidence type="ECO:0000313" key="3">
    <source>
        <dbReference type="Proteomes" id="UP001419268"/>
    </source>
</evidence>
<name>A0AAP0KT56_9MAGN</name>
<comment type="caution">
    <text evidence="2">The sequence shown here is derived from an EMBL/GenBank/DDBJ whole genome shotgun (WGS) entry which is preliminary data.</text>
</comment>
<protein>
    <submittedName>
        <fullName evidence="2">Uncharacterized protein</fullName>
    </submittedName>
</protein>
<sequence>METNYCLGYKLGAEVRSNRDIQLPAYPIILWVKLQVKPNYKLNENCDQTMHENIKPALTNGVCSYHFKHSQRDRGMKDRVERVREQTTKYIKSRVAAEAHVIHVAQEVHAATPTAHEETTSVSSSSGDKGKGKLTESSVIGSYSETTEWPSLCYFTARDGPKGTARNTINLG</sequence>
<dbReference type="AlphaFoldDB" id="A0AAP0KT56"/>
<organism evidence="2 3">
    <name type="scientific">Stephania cephalantha</name>
    <dbReference type="NCBI Taxonomy" id="152367"/>
    <lineage>
        <taxon>Eukaryota</taxon>
        <taxon>Viridiplantae</taxon>
        <taxon>Streptophyta</taxon>
        <taxon>Embryophyta</taxon>
        <taxon>Tracheophyta</taxon>
        <taxon>Spermatophyta</taxon>
        <taxon>Magnoliopsida</taxon>
        <taxon>Ranunculales</taxon>
        <taxon>Menispermaceae</taxon>
        <taxon>Menispermoideae</taxon>
        <taxon>Cissampelideae</taxon>
        <taxon>Stephania</taxon>
    </lineage>
</organism>
<accession>A0AAP0KT56</accession>
<evidence type="ECO:0000313" key="2">
    <source>
        <dbReference type="EMBL" id="KAK9157414.1"/>
    </source>
</evidence>
<proteinExistence type="predicted"/>
<dbReference type="EMBL" id="JBBNAG010000002">
    <property type="protein sequence ID" value="KAK9157414.1"/>
    <property type="molecule type" value="Genomic_DNA"/>
</dbReference>
<feature type="compositionally biased region" description="Low complexity" evidence="1">
    <location>
        <begin position="109"/>
        <end position="127"/>
    </location>
</feature>
<feature type="region of interest" description="Disordered" evidence="1">
    <location>
        <begin position="109"/>
        <end position="135"/>
    </location>
</feature>